<dbReference type="SMART" id="SM00239">
    <property type="entry name" value="C2"/>
    <property type="match status" value="1"/>
</dbReference>
<organism evidence="3">
    <name type="scientific">Salvia splendens</name>
    <name type="common">Scarlet sage</name>
    <dbReference type="NCBI Taxonomy" id="180675"/>
    <lineage>
        <taxon>Eukaryota</taxon>
        <taxon>Viridiplantae</taxon>
        <taxon>Streptophyta</taxon>
        <taxon>Embryophyta</taxon>
        <taxon>Tracheophyta</taxon>
        <taxon>Spermatophyta</taxon>
        <taxon>Magnoliopsida</taxon>
        <taxon>eudicotyledons</taxon>
        <taxon>Gunneridae</taxon>
        <taxon>Pentapetalae</taxon>
        <taxon>asterids</taxon>
        <taxon>lamiids</taxon>
        <taxon>Lamiales</taxon>
        <taxon>Lamiaceae</taxon>
        <taxon>Nepetoideae</taxon>
        <taxon>Mentheae</taxon>
        <taxon>Salviinae</taxon>
        <taxon>Salvia</taxon>
        <taxon>Salvia subgen. Calosphace</taxon>
        <taxon>core Calosphace</taxon>
    </lineage>
</organism>
<evidence type="ECO:0000256" key="1">
    <source>
        <dbReference type="SAM" id="MobiDB-lite"/>
    </source>
</evidence>
<dbReference type="PROSITE" id="PS50004">
    <property type="entry name" value="C2"/>
    <property type="match status" value="1"/>
</dbReference>
<dbReference type="InterPro" id="IPR035892">
    <property type="entry name" value="C2_domain_sf"/>
</dbReference>
<reference evidence="3" key="1">
    <citation type="submission" date="2018-01" db="EMBL/GenBank/DDBJ databases">
        <authorList>
            <person name="Mao J.F."/>
        </authorList>
    </citation>
    <scope>NUCLEOTIDE SEQUENCE</scope>
    <source>
        <strain evidence="3">Huo1</strain>
        <tissue evidence="3">Leaf</tissue>
    </source>
</reference>
<dbReference type="Proteomes" id="UP000298416">
    <property type="component" value="Unassembled WGS sequence"/>
</dbReference>
<dbReference type="InterPro" id="IPR044750">
    <property type="entry name" value="C2_SRC2/BAP"/>
</dbReference>
<evidence type="ECO:0000259" key="2">
    <source>
        <dbReference type="PROSITE" id="PS50004"/>
    </source>
</evidence>
<dbReference type="InterPro" id="IPR000008">
    <property type="entry name" value="C2_dom"/>
</dbReference>
<dbReference type="EMBL" id="PNBA02000020">
    <property type="protein sequence ID" value="KAG6389199.1"/>
    <property type="molecule type" value="Genomic_DNA"/>
</dbReference>
<feature type="region of interest" description="Disordered" evidence="1">
    <location>
        <begin position="179"/>
        <end position="213"/>
    </location>
</feature>
<comment type="caution">
    <text evidence="3">The sequence shown here is derived from an EMBL/GenBank/DDBJ whole genome shotgun (WGS) entry which is preliminary data.</text>
</comment>
<feature type="compositionally biased region" description="Polar residues" evidence="1">
    <location>
        <begin position="179"/>
        <end position="188"/>
    </location>
</feature>
<dbReference type="AlphaFoldDB" id="A0A8X8W7Q9"/>
<dbReference type="Gene3D" id="2.60.40.150">
    <property type="entry name" value="C2 domain"/>
    <property type="match status" value="1"/>
</dbReference>
<name>A0A8X8W7Q9_SALSN</name>
<dbReference type="Pfam" id="PF00168">
    <property type="entry name" value="C2"/>
    <property type="match status" value="1"/>
</dbReference>
<evidence type="ECO:0000313" key="4">
    <source>
        <dbReference type="Proteomes" id="UP000298416"/>
    </source>
</evidence>
<dbReference type="Gene3D" id="3.40.50.300">
    <property type="entry name" value="P-loop containing nucleotide triphosphate hydrolases"/>
    <property type="match status" value="1"/>
</dbReference>
<dbReference type="InterPro" id="IPR027417">
    <property type="entry name" value="P-loop_NTPase"/>
</dbReference>
<sequence length="443" mass="49886">MPLSKLLEINLISAHDLPPLSATLRTFAVAYVSPDHKLTTKTDHHGHTNPSWNYKMLFHVPKDFLTLPSASLTVEIYNIARLRDLPIGTARLHLPTLSPPLTQNSGYRLLSLPICQPSGNLKGTLSLGIQLIDMDDDISLSSLRITDENSVANEKARISDENSVANEKFSVSDGMSISVANKNSNENRNGPDERPRPRPRPRRKKGMYDGDGAGYGSSILKNWTVGGSTCEGIPENVEEGKEMEIDQRWKRKSGLFKCFSNKFRLKKKVGNVDTLHHRSQSDGARVNGCFPAGLEEPVDKLRGLLLESSKFDGRIIIMAMRYLNVVDNVWTVEGWTDVFDLNNKIDGSRILITTRNEGVWFLIPAIRIMTLVVKKGSHLQLKAKPVFPKTLRKLTLSGWRFPWEDMKAIAVLPYHNVLRLREHAFQGHTWNTMEESDEECLII</sequence>
<proteinExistence type="predicted"/>
<dbReference type="CDD" id="cd04051">
    <property type="entry name" value="C2_SRC2_like"/>
    <property type="match status" value="1"/>
</dbReference>
<reference evidence="3" key="2">
    <citation type="submission" date="2020-08" db="EMBL/GenBank/DDBJ databases">
        <title>Plant Genome Project.</title>
        <authorList>
            <person name="Zhang R.-G."/>
        </authorList>
    </citation>
    <scope>NUCLEOTIDE SEQUENCE</scope>
    <source>
        <strain evidence="3">Huo1</strain>
        <tissue evidence="3">Leaf</tissue>
    </source>
</reference>
<evidence type="ECO:0000313" key="3">
    <source>
        <dbReference type="EMBL" id="KAG6389199.1"/>
    </source>
</evidence>
<accession>A0A8X8W7Q9</accession>
<feature type="domain" description="C2" evidence="2">
    <location>
        <begin position="1"/>
        <end position="107"/>
    </location>
</feature>
<dbReference type="PANTHER" id="PTHR32246">
    <property type="entry name" value="INGRESSION PROTEIN FIC1"/>
    <property type="match status" value="1"/>
</dbReference>
<protein>
    <recommendedName>
        <fullName evidence="2">C2 domain-containing protein</fullName>
    </recommendedName>
</protein>
<dbReference type="PANTHER" id="PTHR32246:SF152">
    <property type="entry name" value="C2 DOMAIN-CONTAINING PROTEIN"/>
    <property type="match status" value="1"/>
</dbReference>
<gene>
    <name evidence="3" type="ORF">SASPL_150658</name>
</gene>
<dbReference type="SUPFAM" id="SSF49562">
    <property type="entry name" value="C2 domain (Calcium/lipid-binding domain, CaLB)"/>
    <property type="match status" value="1"/>
</dbReference>
<dbReference type="GO" id="GO:0006952">
    <property type="term" value="P:defense response"/>
    <property type="evidence" value="ECO:0007669"/>
    <property type="project" value="InterPro"/>
</dbReference>
<keyword evidence="4" id="KW-1185">Reference proteome</keyword>